<name>A0A939II56_CLOAM</name>
<dbReference type="PANTHER" id="PTHR43531">
    <property type="entry name" value="PROTEIN ICFG"/>
    <property type="match status" value="1"/>
</dbReference>
<evidence type="ECO:0000256" key="2">
    <source>
        <dbReference type="ARBA" id="ARBA00022475"/>
    </source>
</evidence>
<dbReference type="PRINTS" id="PR00260">
    <property type="entry name" value="CHEMTRNSDUCR"/>
</dbReference>
<comment type="caution">
    <text evidence="13">The sequence shown here is derived from an EMBL/GenBank/DDBJ whole genome shotgun (WGS) entry which is preliminary data.</text>
</comment>
<dbReference type="SUPFAM" id="SSF58104">
    <property type="entry name" value="Methyl-accepting chemotaxis protein (MCP) signaling domain"/>
    <property type="match status" value="1"/>
</dbReference>
<keyword evidence="4 10" id="KW-0812">Transmembrane</keyword>
<dbReference type="AlphaFoldDB" id="A0A939II56"/>
<dbReference type="GO" id="GO:0006935">
    <property type="term" value="P:chemotaxis"/>
    <property type="evidence" value="ECO:0007669"/>
    <property type="project" value="UniProtKB-KW"/>
</dbReference>
<dbReference type="InterPro" id="IPR029151">
    <property type="entry name" value="Sensor-like_sf"/>
</dbReference>
<feature type="region of interest" description="Disordered" evidence="9">
    <location>
        <begin position="664"/>
        <end position="690"/>
    </location>
</feature>
<dbReference type="InterPro" id="IPR003660">
    <property type="entry name" value="HAMP_dom"/>
</dbReference>
<keyword evidence="6 10" id="KW-0472">Membrane</keyword>
<dbReference type="PROSITE" id="PS50111">
    <property type="entry name" value="CHEMOTAXIS_TRANSDUC_2"/>
    <property type="match status" value="1"/>
</dbReference>
<evidence type="ECO:0000256" key="7">
    <source>
        <dbReference type="ARBA" id="ARBA00029447"/>
    </source>
</evidence>
<evidence type="ECO:0000256" key="1">
    <source>
        <dbReference type="ARBA" id="ARBA00004651"/>
    </source>
</evidence>
<dbReference type="CDD" id="cd12912">
    <property type="entry name" value="PDC2_MCP_like"/>
    <property type="match status" value="1"/>
</dbReference>
<dbReference type="GO" id="GO:0004888">
    <property type="term" value="F:transmembrane signaling receptor activity"/>
    <property type="evidence" value="ECO:0007669"/>
    <property type="project" value="InterPro"/>
</dbReference>
<feature type="transmembrane region" description="Helical" evidence="10">
    <location>
        <begin position="320"/>
        <end position="339"/>
    </location>
</feature>
<evidence type="ECO:0000256" key="9">
    <source>
        <dbReference type="SAM" id="MobiDB-lite"/>
    </source>
</evidence>
<evidence type="ECO:0000313" key="14">
    <source>
        <dbReference type="Proteomes" id="UP000664545"/>
    </source>
</evidence>
<evidence type="ECO:0000259" key="11">
    <source>
        <dbReference type="PROSITE" id="PS50111"/>
    </source>
</evidence>
<dbReference type="CDD" id="cd06225">
    <property type="entry name" value="HAMP"/>
    <property type="match status" value="1"/>
</dbReference>
<dbReference type="Pfam" id="PF00015">
    <property type="entry name" value="MCPsignal"/>
    <property type="match status" value="1"/>
</dbReference>
<dbReference type="InterPro" id="IPR033479">
    <property type="entry name" value="dCache_1"/>
</dbReference>
<keyword evidence="14" id="KW-1185">Reference proteome</keyword>
<dbReference type="CDD" id="cd11386">
    <property type="entry name" value="MCP_signal"/>
    <property type="match status" value="1"/>
</dbReference>
<dbReference type="SMART" id="SM00304">
    <property type="entry name" value="HAMP"/>
    <property type="match status" value="1"/>
</dbReference>
<evidence type="ECO:0000256" key="6">
    <source>
        <dbReference type="ARBA" id="ARBA00023136"/>
    </source>
</evidence>
<comment type="similarity">
    <text evidence="7">Belongs to the methyl-accepting chemotaxis (MCP) protein family.</text>
</comment>
<feature type="transmembrane region" description="Helical" evidence="10">
    <location>
        <begin position="28"/>
        <end position="48"/>
    </location>
</feature>
<evidence type="ECO:0000313" key="13">
    <source>
        <dbReference type="EMBL" id="MBN7772228.1"/>
    </source>
</evidence>
<proteinExistence type="inferred from homology"/>
<sequence>MENTFRKSIEGNTRRENLFNLKSIRAKMMIFIGGVAILAMILSAIVTIHNVTGTVVNNEEYISTLSTEAVAGDMDEYFEKYLTIAQQMAVDSGVSGILSDGATSQNFKANDKYAGVYKTLKQTMDRDPENILSAYIAAINSELAFDGGDWIADPGFDLREKSYWFKEQADIDKGYIITEPYQDVDTGEMVITISAPVYDLSGSTVVGIAGVDVEITTLCTLVINAESKYANAYEVLISSEGYVLAHKDSDQLLKPVSEIGLGKEMVDQINKPDGSVVPFSDNGKKSFGVVKSTDDAGWKVALIVPEEDFMKVANHSRQDIAIIYIVAILFLFAVIYFVTKSIIAPLKKLTKITDELAKGNLEIQIEMNSADEVGQLADSMKSLVVRLNQYIRYIDEVSGALDRFAAGHLNIELTQTYDGEFAKIKTSLLQVSEVFRGTIGQIIETSNQVAVGSNEISNAAQVLAQGAANQASATEELTGTINDVSEHVSRNANHAMVAAEQAQRVGITANESNKQMSEMMVAISDINEKSSEISKIIKVIEDIAFQTNILALNAAVEAARAGNAGKGFAVVADEVRNLASKSADAAKETTLLIEETIRSVRNGTDSANVTGAMLGEVIEGVSQTVEQINEISAAYAEQAEVLKQTLQGVEQISAVVQTNAATAEESSAASSELSKQAHQLNSVAEQFERD</sequence>
<keyword evidence="5 10" id="KW-1133">Transmembrane helix</keyword>
<dbReference type="GO" id="GO:0007165">
    <property type="term" value="P:signal transduction"/>
    <property type="evidence" value="ECO:0007669"/>
    <property type="project" value="UniProtKB-KW"/>
</dbReference>
<dbReference type="Pfam" id="PF00672">
    <property type="entry name" value="HAMP"/>
    <property type="match status" value="1"/>
</dbReference>
<evidence type="ECO:0000256" key="8">
    <source>
        <dbReference type="PROSITE-ProRule" id="PRU00284"/>
    </source>
</evidence>
<dbReference type="InterPro" id="IPR004090">
    <property type="entry name" value="Chemotax_Me-accpt_rcpt"/>
</dbReference>
<dbReference type="Gene3D" id="3.30.450.20">
    <property type="entry name" value="PAS domain"/>
    <property type="match status" value="2"/>
</dbReference>
<evidence type="ECO:0000259" key="12">
    <source>
        <dbReference type="PROSITE" id="PS50885"/>
    </source>
</evidence>
<feature type="compositionally biased region" description="Low complexity" evidence="9">
    <location>
        <begin position="664"/>
        <end position="674"/>
    </location>
</feature>
<protein>
    <submittedName>
        <fullName evidence="13">Methyl-accepting chemotaxis protein</fullName>
    </submittedName>
</protein>
<feature type="domain" description="HAMP" evidence="12">
    <location>
        <begin position="340"/>
        <end position="392"/>
    </location>
</feature>
<evidence type="ECO:0000256" key="5">
    <source>
        <dbReference type="ARBA" id="ARBA00022989"/>
    </source>
</evidence>
<keyword evidence="8" id="KW-0807">Transducer</keyword>
<reference evidence="13" key="1">
    <citation type="submission" date="2021-02" db="EMBL/GenBank/DDBJ databases">
        <title>Abyssanaerobacter marinus gen.nov., sp., nov, anaerobic bacterium isolated from the Onnuri vent field of Indian Ocean and suggestion of Mogibacteriaceae fam. nov., and proposal of reclassification of ambiguous this family's genus member.</title>
        <authorList>
            <person name="Kim Y.J."/>
            <person name="Yang J.-A."/>
        </authorList>
    </citation>
    <scope>NUCLEOTIDE SEQUENCE</scope>
    <source>
        <strain evidence="13">DSM 2634</strain>
    </source>
</reference>
<evidence type="ECO:0000256" key="10">
    <source>
        <dbReference type="SAM" id="Phobius"/>
    </source>
</evidence>
<dbReference type="Proteomes" id="UP000664545">
    <property type="component" value="Unassembled WGS sequence"/>
</dbReference>
<dbReference type="CDD" id="cd12913">
    <property type="entry name" value="PDC1_MCP_like"/>
    <property type="match status" value="1"/>
</dbReference>
<dbReference type="InterPro" id="IPR051310">
    <property type="entry name" value="MCP_chemotaxis"/>
</dbReference>
<dbReference type="EMBL" id="JAFJZZ010000001">
    <property type="protein sequence ID" value="MBN7772228.1"/>
    <property type="molecule type" value="Genomic_DNA"/>
</dbReference>
<organism evidence="13 14">
    <name type="scientific">Clostridium aminobutyricum</name>
    <dbReference type="NCBI Taxonomy" id="33953"/>
    <lineage>
        <taxon>Bacteria</taxon>
        <taxon>Bacillati</taxon>
        <taxon>Bacillota</taxon>
        <taxon>Clostridia</taxon>
        <taxon>Eubacteriales</taxon>
        <taxon>Clostridiaceae</taxon>
        <taxon>Clostridium</taxon>
    </lineage>
</organism>
<keyword evidence="2" id="KW-1003">Cell membrane</keyword>
<dbReference type="PROSITE" id="PS50885">
    <property type="entry name" value="HAMP"/>
    <property type="match status" value="1"/>
</dbReference>
<comment type="subcellular location">
    <subcellularLocation>
        <location evidence="1">Cell membrane</location>
        <topology evidence="1">Multi-pass membrane protein</topology>
    </subcellularLocation>
</comment>
<gene>
    <name evidence="13" type="ORF">JYB65_02525</name>
</gene>
<dbReference type="Pfam" id="PF02743">
    <property type="entry name" value="dCache_1"/>
    <property type="match status" value="1"/>
</dbReference>
<keyword evidence="3" id="KW-0145">Chemotaxis</keyword>
<dbReference type="SMART" id="SM00283">
    <property type="entry name" value="MA"/>
    <property type="match status" value="1"/>
</dbReference>
<accession>A0A939II56</accession>
<dbReference type="SUPFAM" id="SSF103190">
    <property type="entry name" value="Sensory domain-like"/>
    <property type="match status" value="1"/>
</dbReference>
<dbReference type="InterPro" id="IPR004089">
    <property type="entry name" value="MCPsignal_dom"/>
</dbReference>
<dbReference type="Gene3D" id="1.10.8.500">
    <property type="entry name" value="HAMP domain in histidine kinase"/>
    <property type="match status" value="1"/>
</dbReference>
<evidence type="ECO:0000256" key="4">
    <source>
        <dbReference type="ARBA" id="ARBA00022692"/>
    </source>
</evidence>
<dbReference type="Gene3D" id="1.10.287.950">
    <property type="entry name" value="Methyl-accepting chemotaxis protein"/>
    <property type="match status" value="1"/>
</dbReference>
<feature type="domain" description="Methyl-accepting transducer" evidence="11">
    <location>
        <begin position="445"/>
        <end position="674"/>
    </location>
</feature>
<evidence type="ECO:0000256" key="3">
    <source>
        <dbReference type="ARBA" id="ARBA00022500"/>
    </source>
</evidence>
<dbReference type="PANTHER" id="PTHR43531:SF11">
    <property type="entry name" value="METHYL-ACCEPTING CHEMOTAXIS PROTEIN 3"/>
    <property type="match status" value="1"/>
</dbReference>
<dbReference type="GO" id="GO:0005886">
    <property type="term" value="C:plasma membrane"/>
    <property type="evidence" value="ECO:0007669"/>
    <property type="project" value="UniProtKB-SubCell"/>
</dbReference>
<dbReference type="RefSeq" id="WP_206581047.1">
    <property type="nucleotide sequence ID" value="NZ_JAFJZZ010000001.1"/>
</dbReference>